<dbReference type="CDD" id="cd13138">
    <property type="entry name" value="MATE_yoeA_like"/>
    <property type="match status" value="1"/>
</dbReference>
<keyword evidence="6" id="KW-0050">Antiport</keyword>
<feature type="transmembrane region" description="Helical" evidence="13">
    <location>
        <begin position="287"/>
        <end position="314"/>
    </location>
</feature>
<keyword evidence="8 13" id="KW-0812">Transmembrane</keyword>
<feature type="transmembrane region" description="Helical" evidence="13">
    <location>
        <begin position="59"/>
        <end position="85"/>
    </location>
</feature>
<evidence type="ECO:0000256" key="12">
    <source>
        <dbReference type="ARBA" id="ARBA00031636"/>
    </source>
</evidence>
<organism evidence="14 15">
    <name type="scientific">Aminipila terrae</name>
    <dbReference type="NCBI Taxonomy" id="2697030"/>
    <lineage>
        <taxon>Bacteria</taxon>
        <taxon>Bacillati</taxon>
        <taxon>Bacillota</taxon>
        <taxon>Clostridia</taxon>
        <taxon>Peptostreptococcales</taxon>
        <taxon>Anaerovoracaceae</taxon>
        <taxon>Aminipila</taxon>
    </lineage>
</organism>
<evidence type="ECO:0000256" key="3">
    <source>
        <dbReference type="ARBA" id="ARBA00010199"/>
    </source>
</evidence>
<dbReference type="PANTHER" id="PTHR43298">
    <property type="entry name" value="MULTIDRUG RESISTANCE PROTEIN NORM-RELATED"/>
    <property type="match status" value="1"/>
</dbReference>
<dbReference type="EMBL" id="CP047591">
    <property type="protein sequence ID" value="QHI72722.1"/>
    <property type="molecule type" value="Genomic_DNA"/>
</dbReference>
<evidence type="ECO:0000256" key="6">
    <source>
        <dbReference type="ARBA" id="ARBA00022449"/>
    </source>
</evidence>
<evidence type="ECO:0000313" key="15">
    <source>
        <dbReference type="Proteomes" id="UP000463883"/>
    </source>
</evidence>
<evidence type="ECO:0000256" key="1">
    <source>
        <dbReference type="ARBA" id="ARBA00003408"/>
    </source>
</evidence>
<evidence type="ECO:0000256" key="7">
    <source>
        <dbReference type="ARBA" id="ARBA00022475"/>
    </source>
</evidence>
<dbReference type="InterPro" id="IPR048279">
    <property type="entry name" value="MdtK-like"/>
</dbReference>
<feature type="transmembrane region" description="Helical" evidence="13">
    <location>
        <begin position="373"/>
        <end position="393"/>
    </location>
</feature>
<proteinExistence type="inferred from homology"/>
<accession>A0A6P1MFA4</accession>
<feature type="transmembrane region" description="Helical" evidence="13">
    <location>
        <begin position="254"/>
        <end position="275"/>
    </location>
</feature>
<feature type="transmembrane region" description="Helical" evidence="13">
    <location>
        <begin position="139"/>
        <end position="158"/>
    </location>
</feature>
<keyword evidence="7" id="KW-1003">Cell membrane</keyword>
<dbReference type="InterPro" id="IPR050222">
    <property type="entry name" value="MATE_MdtK"/>
</dbReference>
<reference evidence="14 15" key="1">
    <citation type="submission" date="2020-01" db="EMBL/GenBank/DDBJ databases">
        <title>Genomic analysis of Aminipila sp. CBA3637.</title>
        <authorList>
            <person name="Kim Y.B."/>
            <person name="Roh S.W."/>
        </authorList>
    </citation>
    <scope>NUCLEOTIDE SEQUENCE [LARGE SCALE GENOMIC DNA]</scope>
    <source>
        <strain evidence="14 15">CBA3637</strain>
    </source>
</reference>
<evidence type="ECO:0000256" key="4">
    <source>
        <dbReference type="ARBA" id="ARBA00020268"/>
    </source>
</evidence>
<dbReference type="GO" id="GO:0006811">
    <property type="term" value="P:monoatomic ion transport"/>
    <property type="evidence" value="ECO:0007669"/>
    <property type="project" value="UniProtKB-KW"/>
</dbReference>
<dbReference type="PANTHER" id="PTHR43298:SF2">
    <property type="entry name" value="FMN_FAD EXPORTER YEEO-RELATED"/>
    <property type="match status" value="1"/>
</dbReference>
<comment type="function">
    <text evidence="1">Multidrug efflux pump.</text>
</comment>
<protein>
    <recommendedName>
        <fullName evidence="4">Probable multidrug resistance protein NorM</fullName>
    </recommendedName>
    <alternativeName>
        <fullName evidence="12">Multidrug-efflux transporter</fullName>
    </alternativeName>
</protein>
<feature type="transmembrane region" description="Helical" evidence="13">
    <location>
        <begin position="335"/>
        <end position="353"/>
    </location>
</feature>
<dbReference type="GO" id="GO:0042910">
    <property type="term" value="F:xenobiotic transmembrane transporter activity"/>
    <property type="evidence" value="ECO:0007669"/>
    <property type="project" value="InterPro"/>
</dbReference>
<dbReference type="GO" id="GO:0005886">
    <property type="term" value="C:plasma membrane"/>
    <property type="evidence" value="ECO:0007669"/>
    <property type="project" value="UniProtKB-SubCell"/>
</dbReference>
<sequence length="465" mass="50849">MFAKIGSNNLTEGKISRQLFLFAIPLLLGNLLQQVYFITDSIIVGQCLGSTALAAVGTASSITILMVNFFTGIANGTGIILAQYAGAGDNKKLGHTIRAAAIFTVIFGVICSITGVIFSPDFLNMMDTPSDVFPQANNFLTYCFAGMLPMLIYNMGAASLQAMGDSRTPLYFLSSACIVNVILDLIFIQGFGMDVEGTAIATCIAQALAAALVFIAIKKKIAAMQKQDTEQEGSNVMQSESEETGTLAQLFKRILILGLPIGMQSVVINFSNIVVQSHINSLGSDVMAAWSAFCRLDGFIILPFMSFSLAVMTFTGQNFGAKKTDRIFQGVKSGLIMSCGFTVVLEILIVIFAEPCFEIFTRSDEVIAYACNMVYYMVPFYFMMAAARVYTGVISGTGNSITPMIINILFMCAFRVAFLPFGAHMWGRTLMVVYYTYWVSWILSLVSIMAYYYFKMKRKIIILSN</sequence>
<dbReference type="KEGG" id="amic:Ami3637_10205"/>
<feature type="transmembrane region" description="Helical" evidence="13">
    <location>
        <begin position="197"/>
        <end position="217"/>
    </location>
</feature>
<feature type="transmembrane region" description="Helical" evidence="13">
    <location>
        <begin position="20"/>
        <end position="39"/>
    </location>
</feature>
<keyword evidence="11 13" id="KW-0472">Membrane</keyword>
<dbReference type="GO" id="GO:0015297">
    <property type="term" value="F:antiporter activity"/>
    <property type="evidence" value="ECO:0007669"/>
    <property type="project" value="UniProtKB-KW"/>
</dbReference>
<feature type="transmembrane region" description="Helical" evidence="13">
    <location>
        <begin position="170"/>
        <end position="191"/>
    </location>
</feature>
<evidence type="ECO:0000256" key="8">
    <source>
        <dbReference type="ARBA" id="ARBA00022692"/>
    </source>
</evidence>
<evidence type="ECO:0000256" key="10">
    <source>
        <dbReference type="ARBA" id="ARBA00023065"/>
    </source>
</evidence>
<keyword evidence="5" id="KW-0813">Transport</keyword>
<dbReference type="Proteomes" id="UP000463883">
    <property type="component" value="Chromosome"/>
</dbReference>
<dbReference type="Pfam" id="PF01554">
    <property type="entry name" value="MatE"/>
    <property type="match status" value="2"/>
</dbReference>
<evidence type="ECO:0000256" key="5">
    <source>
        <dbReference type="ARBA" id="ARBA00022448"/>
    </source>
</evidence>
<feature type="transmembrane region" description="Helical" evidence="13">
    <location>
        <begin position="405"/>
        <end position="426"/>
    </location>
</feature>
<keyword evidence="9 13" id="KW-1133">Transmembrane helix</keyword>
<feature type="transmembrane region" description="Helical" evidence="13">
    <location>
        <begin position="97"/>
        <end position="119"/>
    </location>
</feature>
<dbReference type="RefSeq" id="WP_162362489.1">
    <property type="nucleotide sequence ID" value="NZ_CP047591.1"/>
</dbReference>
<evidence type="ECO:0000313" key="14">
    <source>
        <dbReference type="EMBL" id="QHI72722.1"/>
    </source>
</evidence>
<keyword evidence="10" id="KW-0406">Ion transport</keyword>
<evidence type="ECO:0000256" key="11">
    <source>
        <dbReference type="ARBA" id="ARBA00023136"/>
    </source>
</evidence>
<gene>
    <name evidence="14" type="ORF">Ami3637_10205</name>
</gene>
<dbReference type="InterPro" id="IPR002528">
    <property type="entry name" value="MATE_fam"/>
</dbReference>
<dbReference type="NCBIfam" id="TIGR00797">
    <property type="entry name" value="matE"/>
    <property type="match status" value="1"/>
</dbReference>
<dbReference type="PIRSF" id="PIRSF006603">
    <property type="entry name" value="DinF"/>
    <property type="match status" value="1"/>
</dbReference>
<comment type="similarity">
    <text evidence="3">Belongs to the multi antimicrobial extrusion (MATE) (TC 2.A.66.1) family.</text>
</comment>
<evidence type="ECO:0000256" key="2">
    <source>
        <dbReference type="ARBA" id="ARBA00004651"/>
    </source>
</evidence>
<keyword evidence="15" id="KW-1185">Reference proteome</keyword>
<evidence type="ECO:0000256" key="9">
    <source>
        <dbReference type="ARBA" id="ARBA00022989"/>
    </source>
</evidence>
<evidence type="ECO:0000256" key="13">
    <source>
        <dbReference type="SAM" id="Phobius"/>
    </source>
</evidence>
<name>A0A6P1MFA4_9FIRM</name>
<feature type="transmembrane region" description="Helical" evidence="13">
    <location>
        <begin position="432"/>
        <end position="454"/>
    </location>
</feature>
<dbReference type="AlphaFoldDB" id="A0A6P1MFA4"/>
<comment type="subcellular location">
    <subcellularLocation>
        <location evidence="2">Cell membrane</location>
        <topology evidence="2">Multi-pass membrane protein</topology>
    </subcellularLocation>
</comment>